<protein>
    <submittedName>
        <fullName evidence="2">Class III holin</fullName>
    </submittedName>
</protein>
<dbReference type="RefSeq" id="YP_009191552.1">
    <property type="nucleotide sequence ID" value="NC_028697.1"/>
</dbReference>
<name>A0A0M4RDF6_9CAUD</name>
<keyword evidence="3" id="KW-1185">Reference proteome</keyword>
<accession>A0A0M4RDF6</accession>
<keyword evidence="1" id="KW-0812">Transmembrane</keyword>
<dbReference type="GeneID" id="26519743"/>
<dbReference type="KEGG" id="vg:26519743"/>
<keyword evidence="1" id="KW-1133">Transmembrane helix</keyword>
<dbReference type="Proteomes" id="UP000201602">
    <property type="component" value="Segment"/>
</dbReference>
<evidence type="ECO:0000256" key="1">
    <source>
        <dbReference type="SAM" id="Phobius"/>
    </source>
</evidence>
<evidence type="ECO:0000313" key="2">
    <source>
        <dbReference type="EMBL" id="ALF02725.1"/>
    </source>
</evidence>
<keyword evidence="1" id="KW-0472">Membrane</keyword>
<proteinExistence type="predicted"/>
<feature type="transmembrane region" description="Helical" evidence="1">
    <location>
        <begin position="6"/>
        <end position="24"/>
    </location>
</feature>
<organism evidence="2 3">
    <name type="scientific">Streptococcus phage A25</name>
    <dbReference type="NCBI Taxonomy" id="1701850"/>
    <lineage>
        <taxon>Viruses</taxon>
        <taxon>Duplodnaviria</taxon>
        <taxon>Heunggongvirae</taxon>
        <taxon>Uroviricota</taxon>
        <taxon>Caudoviricetes</taxon>
        <taxon>Stonewallvirus</taxon>
        <taxon>Stonewallvirus A25</taxon>
    </lineage>
</organism>
<sequence>MNDFTTQMTTTFLSFAGIIIGYMVHQLKKFLLTKGGEKAVKITEIIARNAVEAVEQVSNELNLTSEDKLTKAKSAVIDGLSQYNINLTETQLETFIEAAVKRMNDEWKKGQ</sequence>
<reference evidence="2 3" key="1">
    <citation type="submission" date="2015-08" db="EMBL/GenBank/DDBJ databases">
        <title>Complete genome sequence of transducing bacteriophage A25 of Streptococcus pyogenes.</title>
        <authorList>
            <person name="McCullor K.A."/>
            <person name="King C.J."/>
            <person name="Postoak B.M."/>
            <person name="McShan W.M."/>
        </authorList>
    </citation>
    <scope>NUCLEOTIDE SEQUENCE [LARGE SCALE GENOMIC DNA]</scope>
</reference>
<dbReference type="NCBIfam" id="TIGR01673">
    <property type="entry name" value="holin_LLH"/>
    <property type="match status" value="1"/>
</dbReference>
<dbReference type="InterPro" id="IPR010026">
    <property type="entry name" value="Phage_holin_LL-H"/>
</dbReference>
<gene>
    <name evidence="2" type="ORF">A25_45</name>
</gene>
<evidence type="ECO:0000313" key="3">
    <source>
        <dbReference type="Proteomes" id="UP000201602"/>
    </source>
</evidence>
<dbReference type="EMBL" id="KT388093">
    <property type="protein sequence ID" value="ALF02725.1"/>
    <property type="molecule type" value="Genomic_DNA"/>
</dbReference>
<dbReference type="OrthoDB" id="18809at10239"/>
<dbReference type="Pfam" id="PF09682">
    <property type="entry name" value="Phage_holin_6_1"/>
    <property type="match status" value="1"/>
</dbReference>